<dbReference type="AlphaFoldDB" id="A0A409WCI1"/>
<keyword evidence="2" id="KW-1185">Reference proteome</keyword>
<name>A0A409WCI1_9AGAR</name>
<evidence type="ECO:0000313" key="1">
    <source>
        <dbReference type="EMBL" id="PPQ76191.1"/>
    </source>
</evidence>
<proteinExistence type="predicted"/>
<evidence type="ECO:0000313" key="2">
    <source>
        <dbReference type="Proteomes" id="UP000284706"/>
    </source>
</evidence>
<dbReference type="InParanoid" id="A0A409WCI1"/>
<comment type="caution">
    <text evidence="1">The sequence shown here is derived from an EMBL/GenBank/DDBJ whole genome shotgun (WGS) entry which is preliminary data.</text>
</comment>
<accession>A0A409WCI1</accession>
<gene>
    <name evidence="1" type="ORF">CVT26_009365</name>
</gene>
<sequence>MFSDNSLHFFSMDATGRRILQRFPLDSDFLLDLDCCWVEGQNSLKDALGTINCTIMAHEGRAAIHKVLKESVLEFVLARYAFLNRGKHVPKGGEDDNVFERLRPTEIFKHSQVSFGLATKSWVRYASQIYEAGQFSIFIVPGTCPPVRTTSGIRYTTPGIVKARCINDHDVTSSGLVPKPIYANVTCLGFQTLPYLDRGVASDELHELRSQYLKFWLTDDFPVPVLPITLKGYPEFQSHSHRAEREY</sequence>
<reference evidence="1 2" key="1">
    <citation type="journal article" date="2018" name="Evol. Lett.">
        <title>Horizontal gene cluster transfer increased hallucinogenic mushroom diversity.</title>
        <authorList>
            <person name="Reynolds H.T."/>
            <person name="Vijayakumar V."/>
            <person name="Gluck-Thaler E."/>
            <person name="Korotkin H.B."/>
            <person name="Matheny P.B."/>
            <person name="Slot J.C."/>
        </authorList>
    </citation>
    <scope>NUCLEOTIDE SEQUENCE [LARGE SCALE GENOMIC DNA]</scope>
    <source>
        <strain evidence="1 2">SRW20</strain>
    </source>
</reference>
<dbReference type="EMBL" id="NHYE01005187">
    <property type="protein sequence ID" value="PPQ76191.1"/>
    <property type="molecule type" value="Genomic_DNA"/>
</dbReference>
<protein>
    <submittedName>
        <fullName evidence="1">Uncharacterized protein</fullName>
    </submittedName>
</protein>
<organism evidence="1 2">
    <name type="scientific">Gymnopilus dilepis</name>
    <dbReference type="NCBI Taxonomy" id="231916"/>
    <lineage>
        <taxon>Eukaryota</taxon>
        <taxon>Fungi</taxon>
        <taxon>Dikarya</taxon>
        <taxon>Basidiomycota</taxon>
        <taxon>Agaricomycotina</taxon>
        <taxon>Agaricomycetes</taxon>
        <taxon>Agaricomycetidae</taxon>
        <taxon>Agaricales</taxon>
        <taxon>Agaricineae</taxon>
        <taxon>Hymenogastraceae</taxon>
        <taxon>Gymnopilus</taxon>
    </lineage>
</organism>
<dbReference type="Proteomes" id="UP000284706">
    <property type="component" value="Unassembled WGS sequence"/>
</dbReference>